<keyword evidence="4 5" id="KW-0472">Membrane</keyword>
<feature type="transmembrane region" description="Helical" evidence="5">
    <location>
        <begin position="105"/>
        <end position="122"/>
    </location>
</feature>
<feature type="transmembrane region" description="Helical" evidence="5">
    <location>
        <begin position="299"/>
        <end position="320"/>
    </location>
</feature>
<reference evidence="8 9" key="1">
    <citation type="submission" date="2020-08" db="EMBL/GenBank/DDBJ databases">
        <title>Genomic Encyclopedia of Type Strains, Phase IV (KMG-IV): sequencing the most valuable type-strain genomes for metagenomic binning, comparative biology and taxonomic classification.</title>
        <authorList>
            <person name="Goeker M."/>
        </authorList>
    </citation>
    <scope>NUCLEOTIDE SEQUENCE [LARGE SCALE GENOMIC DNA]</scope>
    <source>
        <strain evidence="8 9">DSM 11590</strain>
    </source>
</reference>
<dbReference type="NCBIfam" id="NF004440">
    <property type="entry name" value="PRK05777.1-3"/>
    <property type="match status" value="1"/>
</dbReference>
<evidence type="ECO:0000256" key="3">
    <source>
        <dbReference type="ARBA" id="ARBA00022989"/>
    </source>
</evidence>
<gene>
    <name evidence="5" type="primary">nuoN</name>
    <name evidence="8" type="ORF">FHS48_001960</name>
</gene>
<dbReference type="GO" id="GO:0005886">
    <property type="term" value="C:plasma membrane"/>
    <property type="evidence" value="ECO:0007669"/>
    <property type="project" value="UniProtKB-SubCell"/>
</dbReference>
<dbReference type="GO" id="GO:0048038">
    <property type="term" value="F:quinone binding"/>
    <property type="evidence" value="ECO:0007669"/>
    <property type="project" value="UniProtKB-KW"/>
</dbReference>
<feature type="transmembrane region" description="Helical" evidence="5">
    <location>
        <begin position="246"/>
        <end position="265"/>
    </location>
</feature>
<feature type="transmembrane region" description="Helical" evidence="5">
    <location>
        <begin position="272"/>
        <end position="293"/>
    </location>
</feature>
<feature type="transmembrane region" description="Helical" evidence="5">
    <location>
        <begin position="213"/>
        <end position="234"/>
    </location>
</feature>
<evidence type="ECO:0000313" key="9">
    <source>
        <dbReference type="Proteomes" id="UP000544872"/>
    </source>
</evidence>
<dbReference type="PANTHER" id="PTHR22773">
    <property type="entry name" value="NADH DEHYDROGENASE"/>
    <property type="match status" value="1"/>
</dbReference>
<feature type="domain" description="NADH:quinone oxidoreductase/Mrp antiporter transmembrane" evidence="7">
    <location>
        <begin position="99"/>
        <end position="391"/>
    </location>
</feature>
<dbReference type="GO" id="GO:0042773">
    <property type="term" value="P:ATP synthesis coupled electron transport"/>
    <property type="evidence" value="ECO:0007669"/>
    <property type="project" value="InterPro"/>
</dbReference>
<evidence type="ECO:0000313" key="8">
    <source>
        <dbReference type="EMBL" id="MBB6210544.1"/>
    </source>
</evidence>
<dbReference type="GO" id="GO:0008137">
    <property type="term" value="F:NADH dehydrogenase (ubiquinone) activity"/>
    <property type="evidence" value="ECO:0007669"/>
    <property type="project" value="InterPro"/>
</dbReference>
<dbReference type="InterPro" id="IPR010096">
    <property type="entry name" value="NADH-Q_OxRdtase_suN/2"/>
</dbReference>
<feature type="transmembrane region" description="Helical" evidence="5">
    <location>
        <begin position="367"/>
        <end position="397"/>
    </location>
</feature>
<protein>
    <recommendedName>
        <fullName evidence="5">NADH-quinone oxidoreductase subunit N</fullName>
        <ecNumber evidence="5">7.1.1.-</ecNumber>
    </recommendedName>
    <alternativeName>
        <fullName evidence="5">NADH dehydrogenase I subunit N</fullName>
    </alternativeName>
    <alternativeName>
        <fullName evidence="5">NDH-1 subunit N</fullName>
    </alternativeName>
</protein>
<comment type="catalytic activity">
    <reaction evidence="5">
        <text>a quinone + NADH + 5 H(+)(in) = a quinol + NAD(+) + 4 H(+)(out)</text>
        <dbReference type="Rhea" id="RHEA:57888"/>
        <dbReference type="ChEBI" id="CHEBI:15378"/>
        <dbReference type="ChEBI" id="CHEBI:24646"/>
        <dbReference type="ChEBI" id="CHEBI:57540"/>
        <dbReference type="ChEBI" id="CHEBI:57945"/>
        <dbReference type="ChEBI" id="CHEBI:132124"/>
    </reaction>
</comment>
<sequence length="454" mass="48191">MFGVFRKSDATAQVGWLAVAALVAAAGLVLTGSKGSATLFNGLFVTDGFAVFTKLATLGASALTLILSLSWLAQEQVKKFEYAILIIFATLGMLMMISANNLMSLYLGLELQGLAAYVLAAFKRDTLKSTESGLKYFILGSVASGLLLYGMSLVYGFTGTTSFDKLAEVLSHHPSTGVMVGLVFMLSGMAFKVSAAPFHMWTPDVYEGAPTPVTAFFAIAPKVAAIALFIRLLAGPFADLVGAWQQVVWLISILSMAIGAFGAINQTNIKRLLAYSSIGHMGYVLVGLTVASPEGVRGALVYLALYVFMNVGAFAVVLSMRQKGRAVESISDLSGLSRTSPGLAAALTIFMFSMAGIPPLAGFFSKLYVFMAAVKAGMFGLAIIGVLTSVVSAFYYIRVIKIMYFDEPVDSFDRPATANTVILWGTSAVTLLFWLWPAALINSAQTAAQVLFPG</sequence>
<comment type="function">
    <text evidence="5">NDH-1 shuttles electrons from NADH, via FMN and iron-sulfur (Fe-S) centers, to quinones in the respiratory chain. The immediate electron acceptor for the enzyme in this species is believed to be ubiquinone. Couples the redox reaction to proton translocation (for every two electrons transferred, four hydrogen ions are translocated across the cytoplasmic membrane), and thus conserves the redox energy in a proton gradient.</text>
</comment>
<organism evidence="8 9">
    <name type="scientific">Novispirillum itersonii</name>
    <name type="common">Aquaspirillum itersonii</name>
    <dbReference type="NCBI Taxonomy" id="189"/>
    <lineage>
        <taxon>Bacteria</taxon>
        <taxon>Pseudomonadati</taxon>
        <taxon>Pseudomonadota</taxon>
        <taxon>Alphaproteobacteria</taxon>
        <taxon>Rhodospirillales</taxon>
        <taxon>Novispirillaceae</taxon>
        <taxon>Novispirillum</taxon>
    </lineage>
</organism>
<keyword evidence="5" id="KW-0830">Ubiquinone</keyword>
<evidence type="ECO:0000259" key="7">
    <source>
        <dbReference type="Pfam" id="PF00361"/>
    </source>
</evidence>
<proteinExistence type="inferred from homology"/>
<keyword evidence="5" id="KW-0813">Transport</keyword>
<evidence type="ECO:0000256" key="4">
    <source>
        <dbReference type="ARBA" id="ARBA00023136"/>
    </source>
</evidence>
<dbReference type="HAMAP" id="MF_00445">
    <property type="entry name" value="NDH1_NuoN_1"/>
    <property type="match status" value="1"/>
</dbReference>
<keyword evidence="3 5" id="KW-1133">Transmembrane helix</keyword>
<dbReference type="NCBIfam" id="TIGR01770">
    <property type="entry name" value="NDH_I_N"/>
    <property type="match status" value="1"/>
</dbReference>
<keyword evidence="5" id="KW-0874">Quinone</keyword>
<comment type="similarity">
    <text evidence="5">Belongs to the complex I subunit 2 family.</text>
</comment>
<name>A0A7X0DMR1_NOVIT</name>
<dbReference type="AlphaFoldDB" id="A0A7X0DMR1"/>
<comment type="caution">
    <text evidence="8">The sequence shown here is derived from an EMBL/GenBank/DDBJ whole genome shotgun (WGS) entry which is preliminary data.</text>
</comment>
<evidence type="ECO:0000256" key="5">
    <source>
        <dbReference type="HAMAP-Rule" id="MF_00445"/>
    </source>
</evidence>
<comment type="subcellular location">
    <subcellularLocation>
        <location evidence="5">Cell membrane</location>
        <topology evidence="5">Multi-pass membrane protein</topology>
    </subcellularLocation>
    <subcellularLocation>
        <location evidence="1">Endomembrane system</location>
        <topology evidence="1">Multi-pass membrane protein</topology>
    </subcellularLocation>
    <subcellularLocation>
        <location evidence="6">Membrane</location>
        <topology evidence="6">Multi-pass membrane protein</topology>
    </subcellularLocation>
</comment>
<keyword evidence="9" id="KW-1185">Reference proteome</keyword>
<dbReference type="EC" id="7.1.1.-" evidence="5"/>
<keyword evidence="5" id="KW-1003">Cell membrane</keyword>
<dbReference type="Pfam" id="PF00361">
    <property type="entry name" value="Proton_antipo_M"/>
    <property type="match status" value="1"/>
</dbReference>
<dbReference type="Proteomes" id="UP000544872">
    <property type="component" value="Unassembled WGS sequence"/>
</dbReference>
<accession>A0A7X0DMR1</accession>
<feature type="transmembrane region" description="Helical" evidence="5">
    <location>
        <begin position="80"/>
        <end position="99"/>
    </location>
</feature>
<keyword evidence="2 5" id="KW-0812">Transmembrane</keyword>
<dbReference type="GO" id="GO:0012505">
    <property type="term" value="C:endomembrane system"/>
    <property type="evidence" value="ECO:0007669"/>
    <property type="project" value="UniProtKB-SubCell"/>
</dbReference>
<keyword evidence="5" id="KW-0520">NAD</keyword>
<feature type="transmembrane region" description="Helical" evidence="5">
    <location>
        <begin position="49"/>
        <end position="73"/>
    </location>
</feature>
<evidence type="ECO:0000256" key="1">
    <source>
        <dbReference type="ARBA" id="ARBA00004127"/>
    </source>
</evidence>
<dbReference type="InterPro" id="IPR001750">
    <property type="entry name" value="ND/Mrp_TM"/>
</dbReference>
<evidence type="ECO:0000256" key="6">
    <source>
        <dbReference type="RuleBase" id="RU000320"/>
    </source>
</evidence>
<feature type="transmembrane region" description="Helical" evidence="5">
    <location>
        <begin position="134"/>
        <end position="158"/>
    </location>
</feature>
<keyword evidence="5" id="KW-1278">Translocase</keyword>
<feature type="transmembrane region" description="Helical" evidence="5">
    <location>
        <begin position="418"/>
        <end position="436"/>
    </location>
</feature>
<dbReference type="GO" id="GO:0050136">
    <property type="term" value="F:NADH dehydrogenase (quinone) (non-electrogenic) activity"/>
    <property type="evidence" value="ECO:0007669"/>
    <property type="project" value="UniProtKB-UniRule"/>
</dbReference>
<comment type="subunit">
    <text evidence="5">NDH-1 is composed of 14 different subunits. Subunits NuoA, H, J, K, L, M, N constitute the membrane sector of the complex.</text>
</comment>
<evidence type="ECO:0000256" key="2">
    <source>
        <dbReference type="ARBA" id="ARBA00022692"/>
    </source>
</evidence>
<feature type="transmembrane region" description="Helical" evidence="5">
    <location>
        <begin position="178"/>
        <end position="201"/>
    </location>
</feature>
<feature type="transmembrane region" description="Helical" evidence="5">
    <location>
        <begin position="341"/>
        <end position="361"/>
    </location>
</feature>
<dbReference type="EMBL" id="JACIIX010000006">
    <property type="protein sequence ID" value="MBB6210544.1"/>
    <property type="molecule type" value="Genomic_DNA"/>
</dbReference>